<dbReference type="KEGG" id="flt:Sv326_1328"/>
<dbReference type="Proteomes" id="UP000510821">
    <property type="component" value="Plasmid pSv326-1"/>
</dbReference>
<keyword evidence="1" id="KW-0614">Plasmid</keyword>
<proteinExistence type="predicted"/>
<sequence length="152" mass="18189">MKPEKTESQKIGDELAEEMETYGLYDKIKMDIYEVFKNANDNLADINRKDLPVGRREIQFQYYGPRFVSNVMKLYIYLVDKIDYVKDTECKKLTDLQGYYDGKKDLGKMSFKDAKYYFLLERRMLEKLGIFRFEVEKLESKEKIMRDAFSSD</sequence>
<name>A0A7D6BR80_FERL1</name>
<evidence type="ECO:0000313" key="1">
    <source>
        <dbReference type="EMBL" id="QLJ53503.1"/>
    </source>
</evidence>
<dbReference type="AlphaFoldDB" id="A0A7D6BR80"/>
<geneLocation type="plasmid" evidence="2">
    <name>psv326-1</name>
</geneLocation>
<organism evidence="1 2">
    <name type="scientific">Fermentimicrarchaeum limneticum</name>
    <dbReference type="NCBI Taxonomy" id="2795018"/>
    <lineage>
        <taxon>Archaea</taxon>
        <taxon>Candidatus Micrarchaeota</taxon>
        <taxon>Candidatus Fermentimicrarchaeales</taxon>
        <taxon>Candidatus Fermentimicrarchaeaceae</taxon>
        <taxon>Candidatus Fermentimicrarchaeum</taxon>
    </lineage>
</organism>
<protein>
    <submittedName>
        <fullName evidence="1">Uncharacterized protein</fullName>
    </submittedName>
</protein>
<gene>
    <name evidence="1" type="ORF">Sv326_1328</name>
</gene>
<dbReference type="EMBL" id="CP058999">
    <property type="protein sequence ID" value="QLJ53503.1"/>
    <property type="molecule type" value="Genomic_DNA"/>
</dbReference>
<accession>A0A7D6BR80</accession>
<evidence type="ECO:0000313" key="2">
    <source>
        <dbReference type="Proteomes" id="UP000510821"/>
    </source>
</evidence>
<reference evidence="2" key="1">
    <citation type="submission" date="2020-07" db="EMBL/GenBank/DDBJ databases">
        <title>Metabolic diversity and evolutionary history of the archaeal phylum ###Micrarchaeota### uncovered from a freshwater lake metagenome.</title>
        <authorList>
            <person name="Kadnikov V.V."/>
            <person name="Savvichev A.S."/>
            <person name="Mardanov A.V."/>
            <person name="Beletsky A.V."/>
            <person name="Chupakov A.V."/>
            <person name="Kokryatskaya N.M."/>
            <person name="Pimenov N.V."/>
            <person name="Ravin N.V."/>
        </authorList>
    </citation>
    <scope>NUCLEOTIDE SEQUENCE [LARGE SCALE GENOMIC DNA]</scope>
    <source>
        <plasmid evidence="2">psv326-1</plasmid>
    </source>
</reference>